<name>A0A7G9B6K8_9FIRM</name>
<dbReference type="Gene3D" id="3.40.50.620">
    <property type="entry name" value="HUPs"/>
    <property type="match status" value="1"/>
</dbReference>
<organism evidence="1 2">
    <name type="scientific">Oscillibacter hominis</name>
    <dbReference type="NCBI Taxonomy" id="2763056"/>
    <lineage>
        <taxon>Bacteria</taxon>
        <taxon>Bacillati</taxon>
        <taxon>Bacillota</taxon>
        <taxon>Clostridia</taxon>
        <taxon>Eubacteriales</taxon>
        <taxon>Oscillospiraceae</taxon>
        <taxon>Oscillibacter</taxon>
    </lineage>
</organism>
<proteinExistence type="predicted"/>
<dbReference type="KEGG" id="ohi:H8790_04000"/>
<keyword evidence="2" id="KW-1185">Reference proteome</keyword>
<dbReference type="AlphaFoldDB" id="A0A7G9B6K8"/>
<dbReference type="RefSeq" id="WP_118624452.1">
    <property type="nucleotide sequence ID" value="NZ_CP060490.1"/>
</dbReference>
<sequence>MISKEKKNTLHIASCSFGKDSLATILLALEHGEPLDEAVYCEVMFDKRTSGEVPEHRAFIYETALPRLERLGIPVRVLRSDKTYLDLFAGTVTRGPKKGLRRGFPLCGHCYVQRDCKLRPIRRYNRTLTPDTVQYVGIASDEPVRLRRLQGDQVSLLEKYHYTEEDAKQLCQTAGLLSPVYAFTDRGGCWFCPNAKRKELRHLYDHHPELWARMLELQAMPGKVSEKFNRTERFSDIDAAFRKEDALCQKAA</sequence>
<evidence type="ECO:0000313" key="2">
    <source>
        <dbReference type="Proteomes" id="UP000515960"/>
    </source>
</evidence>
<gene>
    <name evidence="1" type="ORF">H8790_04000</name>
</gene>
<dbReference type="SUPFAM" id="SSF52402">
    <property type="entry name" value="Adenine nucleotide alpha hydrolases-like"/>
    <property type="match status" value="1"/>
</dbReference>
<accession>A0A7G9B6K8</accession>
<dbReference type="EMBL" id="CP060490">
    <property type="protein sequence ID" value="QNL45189.1"/>
    <property type="molecule type" value="Genomic_DNA"/>
</dbReference>
<dbReference type="InterPro" id="IPR014729">
    <property type="entry name" value="Rossmann-like_a/b/a_fold"/>
</dbReference>
<dbReference type="Proteomes" id="UP000515960">
    <property type="component" value="Chromosome"/>
</dbReference>
<reference evidence="1 2" key="1">
    <citation type="submission" date="2020-08" db="EMBL/GenBank/DDBJ databases">
        <authorList>
            <person name="Liu C."/>
            <person name="Sun Q."/>
        </authorList>
    </citation>
    <scope>NUCLEOTIDE SEQUENCE [LARGE SCALE GENOMIC DNA]</scope>
    <source>
        <strain evidence="1 2">NSJ-62</strain>
    </source>
</reference>
<protein>
    <submittedName>
        <fullName evidence="1">Phosphoadenosine phosphosulfate reductase</fullName>
    </submittedName>
</protein>
<evidence type="ECO:0000313" key="1">
    <source>
        <dbReference type="EMBL" id="QNL45189.1"/>
    </source>
</evidence>